<gene>
    <name evidence="3" type="ORF">TIFTF001_020289</name>
</gene>
<sequence>MDEQNNQDFQDIDNPAPTGSQGTQRPQRGRRGRAQRKPTQTEILAENVRSLTEMVRALVDTCRDANVVQYPRNCPKRPSPRRADLPVGESRTEQGAIKKPSLPGYPLGSSRAASDDWGLPRRPQKGYREHSREHDFCVRSPRKARSPSVHSPRMLCQQTCERRRTTIKTGWTSSSVARQWYRRLAPGSIGCFKQLADSFAAAFLSSKTRKLRASHLFGIKQGESETLEKYLERFDRAVVQVESCNN</sequence>
<accession>A0AA88AFS7</accession>
<name>A0AA88AFS7_FICCA</name>
<evidence type="ECO:0000259" key="2">
    <source>
        <dbReference type="Pfam" id="PF03732"/>
    </source>
</evidence>
<dbReference type="InterPro" id="IPR005162">
    <property type="entry name" value="Retrotrans_gag_dom"/>
</dbReference>
<feature type="domain" description="Retrotransposon gag" evidence="2">
    <location>
        <begin position="175"/>
        <end position="242"/>
    </location>
</feature>
<feature type="region of interest" description="Disordered" evidence="1">
    <location>
        <begin position="1"/>
        <end position="44"/>
    </location>
</feature>
<dbReference type="EMBL" id="BTGU01000036">
    <property type="protein sequence ID" value="GMN51135.1"/>
    <property type="molecule type" value="Genomic_DNA"/>
</dbReference>
<feature type="compositionally biased region" description="Basic residues" evidence="1">
    <location>
        <begin position="27"/>
        <end position="36"/>
    </location>
</feature>
<proteinExistence type="predicted"/>
<evidence type="ECO:0000313" key="4">
    <source>
        <dbReference type="Proteomes" id="UP001187192"/>
    </source>
</evidence>
<evidence type="ECO:0000313" key="3">
    <source>
        <dbReference type="EMBL" id="GMN51135.1"/>
    </source>
</evidence>
<dbReference type="Proteomes" id="UP001187192">
    <property type="component" value="Unassembled WGS sequence"/>
</dbReference>
<dbReference type="AlphaFoldDB" id="A0AA88AFS7"/>
<protein>
    <recommendedName>
        <fullName evidence="2">Retrotransposon gag domain-containing protein</fullName>
    </recommendedName>
</protein>
<reference evidence="3" key="1">
    <citation type="submission" date="2023-07" db="EMBL/GenBank/DDBJ databases">
        <title>draft genome sequence of fig (Ficus carica).</title>
        <authorList>
            <person name="Takahashi T."/>
            <person name="Nishimura K."/>
        </authorList>
    </citation>
    <scope>NUCLEOTIDE SEQUENCE</scope>
</reference>
<feature type="compositionally biased region" description="Basic and acidic residues" evidence="1">
    <location>
        <begin position="126"/>
        <end position="137"/>
    </location>
</feature>
<keyword evidence="4" id="KW-1185">Reference proteome</keyword>
<feature type="region of interest" description="Disordered" evidence="1">
    <location>
        <begin position="70"/>
        <end position="151"/>
    </location>
</feature>
<organism evidence="3 4">
    <name type="scientific">Ficus carica</name>
    <name type="common">Common fig</name>
    <dbReference type="NCBI Taxonomy" id="3494"/>
    <lineage>
        <taxon>Eukaryota</taxon>
        <taxon>Viridiplantae</taxon>
        <taxon>Streptophyta</taxon>
        <taxon>Embryophyta</taxon>
        <taxon>Tracheophyta</taxon>
        <taxon>Spermatophyta</taxon>
        <taxon>Magnoliopsida</taxon>
        <taxon>eudicotyledons</taxon>
        <taxon>Gunneridae</taxon>
        <taxon>Pentapetalae</taxon>
        <taxon>rosids</taxon>
        <taxon>fabids</taxon>
        <taxon>Rosales</taxon>
        <taxon>Moraceae</taxon>
        <taxon>Ficeae</taxon>
        <taxon>Ficus</taxon>
    </lineage>
</organism>
<comment type="caution">
    <text evidence="3">The sequence shown here is derived from an EMBL/GenBank/DDBJ whole genome shotgun (WGS) entry which is preliminary data.</text>
</comment>
<evidence type="ECO:0000256" key="1">
    <source>
        <dbReference type="SAM" id="MobiDB-lite"/>
    </source>
</evidence>
<dbReference type="Pfam" id="PF03732">
    <property type="entry name" value="Retrotrans_gag"/>
    <property type="match status" value="1"/>
</dbReference>